<dbReference type="InParanoid" id="A0A0H2RFK2"/>
<dbReference type="Proteomes" id="UP000053477">
    <property type="component" value="Unassembled WGS sequence"/>
</dbReference>
<accession>A0A0H2RFK2</accession>
<feature type="compositionally biased region" description="Basic and acidic residues" evidence="1">
    <location>
        <begin position="117"/>
        <end position="135"/>
    </location>
</feature>
<evidence type="ECO:0000256" key="1">
    <source>
        <dbReference type="SAM" id="MobiDB-lite"/>
    </source>
</evidence>
<feature type="compositionally biased region" description="Acidic residues" evidence="1">
    <location>
        <begin position="571"/>
        <end position="580"/>
    </location>
</feature>
<feature type="compositionally biased region" description="Acidic residues" evidence="1">
    <location>
        <begin position="96"/>
        <end position="108"/>
    </location>
</feature>
<feature type="compositionally biased region" description="Polar residues" evidence="1">
    <location>
        <begin position="241"/>
        <end position="253"/>
    </location>
</feature>
<keyword evidence="3" id="KW-1185">Reference proteome</keyword>
<feature type="region of interest" description="Disordered" evidence="1">
    <location>
        <begin position="386"/>
        <end position="635"/>
    </location>
</feature>
<feature type="region of interest" description="Disordered" evidence="1">
    <location>
        <begin position="320"/>
        <end position="342"/>
    </location>
</feature>
<feature type="region of interest" description="Disordered" evidence="1">
    <location>
        <begin position="237"/>
        <end position="299"/>
    </location>
</feature>
<dbReference type="EMBL" id="KQ086096">
    <property type="protein sequence ID" value="KLO08328.1"/>
    <property type="molecule type" value="Genomic_DNA"/>
</dbReference>
<name>A0A0H2RFK2_9AGAM</name>
<evidence type="ECO:0000313" key="3">
    <source>
        <dbReference type="Proteomes" id="UP000053477"/>
    </source>
</evidence>
<reference evidence="2 3" key="1">
    <citation type="submission" date="2015-04" db="EMBL/GenBank/DDBJ databases">
        <title>Complete genome sequence of Schizopora paradoxa KUC8140, a cosmopolitan wood degrader in East Asia.</title>
        <authorList>
            <consortium name="DOE Joint Genome Institute"/>
            <person name="Min B."/>
            <person name="Park H."/>
            <person name="Jang Y."/>
            <person name="Kim J.-J."/>
            <person name="Kim K.H."/>
            <person name="Pangilinan J."/>
            <person name="Lipzen A."/>
            <person name="Riley R."/>
            <person name="Grigoriev I.V."/>
            <person name="Spatafora J.W."/>
            <person name="Choi I.-G."/>
        </authorList>
    </citation>
    <scope>NUCLEOTIDE SEQUENCE [LARGE SCALE GENOMIC DNA]</scope>
    <source>
        <strain evidence="2 3">KUC8140</strain>
    </source>
</reference>
<sequence>MTQVPPPDSPTEVSIDAVSSLRAAALSTLRMKRKKASDSFSKTTISSRSEIPQNSLTLDYGAEEPSNATSPISDETATQEATDKQEDQPNASIEDSREEGEISDEEDSPAGNIDAARISHDLGKTSIVEEKDSSRTKSPSPATSRREKNEVSVTVQVHKHQHPLIDEQHVRPGLTMSIDQLNMVKELVLDLLGWGVAPEYLVECGLTRHAIYYAFTELNLKLPKNLDTTGIDPYPFPRPSVATTDSDTINASDASYKDTSPRRPTSGHPLPAKPVAARSPTFGTDRKSRSPSDGSEQVLLDIEAQKRQELLARRAVLASRKKSGFPTPNSEASPSYDFVSNMDSKQSDSAYLSASSDPLAESTRVVPLENIDDFLNSMISETSLPPKLRSRVIEPSTSKFGHPERMELDNPPSAETNDVVRNGDVSKTTLSPDAPVFHPANSTPKSTSGDNPESLLIQSHSHSPTPVELLPAADSSIDSKASTSSTINTQSNLNRDTSLPPSQSSNTSVPARRGTKRPVASDFVDVEMQSSSLPRSSSFNPPVPPPHVRRKIGGFAGLNGHGTRRCVIDLSDSEDGEDDPGGGSGAGEPDSRHRPMSRNSAPIQSPRPVRSLPSSSMSKPTSMGPSPSELLKKEQQIQRMKEIIARREQERLKKLDAVIVWPVMLRLLHIQKAPSPVQIDPTNSSPATVQSIAELRESSVTVSISSTELPFESEGKMVVDDVQIDNLDDILTASSSKISDPDNEDPEIYASGSQQLLTSEADNEQLARSSFLRSPDYGLINVSSS</sequence>
<protein>
    <submittedName>
        <fullName evidence="2">Uncharacterized protein</fullName>
    </submittedName>
</protein>
<proteinExistence type="predicted"/>
<feature type="compositionally biased region" description="Low complexity" evidence="1">
    <location>
        <begin position="606"/>
        <end position="628"/>
    </location>
</feature>
<feature type="compositionally biased region" description="Polar residues" evidence="1">
    <location>
        <begin position="440"/>
        <end position="464"/>
    </location>
</feature>
<feature type="compositionally biased region" description="Polar residues" evidence="1">
    <location>
        <begin position="38"/>
        <end position="57"/>
    </location>
</feature>
<gene>
    <name evidence="2" type="ORF">SCHPADRAFT_944553</name>
</gene>
<feature type="compositionally biased region" description="Polar residues" evidence="1">
    <location>
        <begin position="488"/>
        <end position="509"/>
    </location>
</feature>
<feature type="region of interest" description="Disordered" evidence="1">
    <location>
        <begin position="29"/>
        <end position="150"/>
    </location>
</feature>
<evidence type="ECO:0000313" key="2">
    <source>
        <dbReference type="EMBL" id="KLO08328.1"/>
    </source>
</evidence>
<feature type="compositionally biased region" description="Polar residues" evidence="1">
    <location>
        <begin position="66"/>
        <end position="80"/>
    </location>
</feature>
<dbReference type="OrthoDB" id="3270652at2759"/>
<organism evidence="2 3">
    <name type="scientific">Schizopora paradoxa</name>
    <dbReference type="NCBI Taxonomy" id="27342"/>
    <lineage>
        <taxon>Eukaryota</taxon>
        <taxon>Fungi</taxon>
        <taxon>Dikarya</taxon>
        <taxon>Basidiomycota</taxon>
        <taxon>Agaricomycotina</taxon>
        <taxon>Agaricomycetes</taxon>
        <taxon>Hymenochaetales</taxon>
        <taxon>Schizoporaceae</taxon>
        <taxon>Schizopora</taxon>
    </lineage>
</organism>
<feature type="compositionally biased region" description="Low complexity" evidence="1">
    <location>
        <begin position="473"/>
        <end position="487"/>
    </location>
</feature>
<dbReference type="AlphaFoldDB" id="A0A0H2RFK2"/>